<dbReference type="PANTHER" id="PTHR10395:SF7">
    <property type="entry name" value="5-HYDROXYISOURATE HYDROLASE"/>
    <property type="match status" value="1"/>
</dbReference>
<dbReference type="RefSeq" id="WP_286217679.1">
    <property type="nucleotide sequence ID" value="NZ_AP027729.1"/>
</dbReference>
<dbReference type="PROSITE" id="PS00768">
    <property type="entry name" value="TRANSTHYRETIN_1"/>
    <property type="match status" value="1"/>
</dbReference>
<evidence type="ECO:0000256" key="5">
    <source>
        <dbReference type="ARBA" id="ARBA00022631"/>
    </source>
</evidence>
<accession>A0ABN6XIT9</accession>
<dbReference type="InterPro" id="IPR023416">
    <property type="entry name" value="Transthyretin/HIU_hydrolase_d"/>
</dbReference>
<dbReference type="InterPro" id="IPR000895">
    <property type="entry name" value="Transthyretin/HIU_hydrolase"/>
</dbReference>
<evidence type="ECO:0000256" key="2">
    <source>
        <dbReference type="ARBA" id="ARBA00002704"/>
    </source>
</evidence>
<dbReference type="InterPro" id="IPR036817">
    <property type="entry name" value="Transthyretin/HIU_hydrolase_sf"/>
</dbReference>
<sequence>MSSSTRPHVTAHVLDTAAGTPARGVAVRLEAQGPEQTIDGTTTETWRVVATSATNDDGRVTDLGPQSLDAGTYRLVFGTGDYFARTGTDTYFPFVSVAFVVTDDTHHHVPLLLSPFALSSYRGS</sequence>
<reference evidence="10" key="1">
    <citation type="journal article" date="2019" name="Int. J. Syst. Evol. Microbiol.">
        <title>The Global Catalogue of Microorganisms (GCM) 10K type strain sequencing project: providing services to taxonomists for standard genome sequencing and annotation.</title>
        <authorList>
            <consortium name="The Broad Institute Genomics Platform"/>
            <consortium name="The Broad Institute Genome Sequencing Center for Infectious Disease"/>
            <person name="Wu L."/>
            <person name="Ma J."/>
        </authorList>
    </citation>
    <scope>NUCLEOTIDE SEQUENCE [LARGE SCALE GENOMIC DNA]</scope>
    <source>
        <strain evidence="10">NBRC 108565</strain>
    </source>
</reference>
<dbReference type="InterPro" id="IPR023418">
    <property type="entry name" value="Thyroxine_BS"/>
</dbReference>
<keyword evidence="6 7" id="KW-0378">Hydrolase</keyword>
<protein>
    <recommendedName>
        <fullName evidence="7">5-hydroxyisourate hydrolase</fullName>
        <shortName evidence="7">HIU hydrolase</shortName>
        <shortName evidence="7">HIUHase</shortName>
        <ecNumber evidence="7">3.5.2.17</ecNumber>
    </recommendedName>
</protein>
<organism evidence="9 10">
    <name type="scientific">Paraoerskovia sediminicola</name>
    <dbReference type="NCBI Taxonomy" id="1138587"/>
    <lineage>
        <taxon>Bacteria</taxon>
        <taxon>Bacillati</taxon>
        <taxon>Actinomycetota</taxon>
        <taxon>Actinomycetes</taxon>
        <taxon>Micrococcales</taxon>
        <taxon>Cellulomonadaceae</taxon>
        <taxon>Paraoerskovia</taxon>
    </lineage>
</organism>
<dbReference type="SUPFAM" id="SSF49472">
    <property type="entry name" value="Transthyretin (synonym: prealbumin)"/>
    <property type="match status" value="1"/>
</dbReference>
<dbReference type="CDD" id="cd05822">
    <property type="entry name" value="TLP_HIUase"/>
    <property type="match status" value="1"/>
</dbReference>
<keyword evidence="5 7" id="KW-0659">Purine metabolism</keyword>
<dbReference type="PRINTS" id="PR00189">
    <property type="entry name" value="TRNSTHYRETIN"/>
</dbReference>
<evidence type="ECO:0000256" key="3">
    <source>
        <dbReference type="ARBA" id="ARBA00009850"/>
    </source>
</evidence>
<evidence type="ECO:0000256" key="4">
    <source>
        <dbReference type="ARBA" id="ARBA00011881"/>
    </source>
</evidence>
<dbReference type="InterPro" id="IPR014306">
    <property type="entry name" value="Hydroxyisourate_hydrolase"/>
</dbReference>
<comment type="catalytic activity">
    <reaction evidence="1 7">
        <text>5-hydroxyisourate + H2O = 5-hydroxy-2-oxo-4-ureido-2,5-dihydro-1H-imidazole-5-carboxylate + H(+)</text>
        <dbReference type="Rhea" id="RHEA:23736"/>
        <dbReference type="ChEBI" id="CHEBI:15377"/>
        <dbReference type="ChEBI" id="CHEBI:15378"/>
        <dbReference type="ChEBI" id="CHEBI:18072"/>
        <dbReference type="ChEBI" id="CHEBI:58639"/>
        <dbReference type="EC" id="3.5.2.17"/>
    </reaction>
</comment>
<name>A0ABN6XIT9_9CELL</name>
<comment type="similarity">
    <text evidence="3 7">Belongs to the transthyretin family. 5-hydroxyisourate hydrolase subfamily.</text>
</comment>
<dbReference type="NCBIfam" id="TIGR02962">
    <property type="entry name" value="hdxy_isourate"/>
    <property type="match status" value="1"/>
</dbReference>
<evidence type="ECO:0000256" key="7">
    <source>
        <dbReference type="RuleBase" id="RU361270"/>
    </source>
</evidence>
<dbReference type="Pfam" id="PF00576">
    <property type="entry name" value="Transthyretin"/>
    <property type="match status" value="1"/>
</dbReference>
<dbReference type="Gene3D" id="2.60.40.180">
    <property type="entry name" value="Transthyretin/hydroxyisourate hydrolase domain"/>
    <property type="match status" value="1"/>
</dbReference>
<gene>
    <name evidence="9" type="ORF">GCM10025865_27400</name>
</gene>
<evidence type="ECO:0000259" key="8">
    <source>
        <dbReference type="Pfam" id="PF00576"/>
    </source>
</evidence>
<evidence type="ECO:0000256" key="1">
    <source>
        <dbReference type="ARBA" id="ARBA00001043"/>
    </source>
</evidence>
<feature type="domain" description="Transthyretin/hydroxyisourate hydrolase" evidence="8">
    <location>
        <begin position="9"/>
        <end position="123"/>
    </location>
</feature>
<comment type="function">
    <text evidence="2">Catalyzes the hydrolysis of 5-hydroxyisourate (HIU) to 2-oxo-4-hydroxy-4-carboxy-5-ureidoimidazoline (OHCU).</text>
</comment>
<evidence type="ECO:0000313" key="9">
    <source>
        <dbReference type="EMBL" id="BDZ43441.1"/>
    </source>
</evidence>
<dbReference type="EC" id="3.5.2.17" evidence="7"/>
<evidence type="ECO:0000313" key="10">
    <source>
        <dbReference type="Proteomes" id="UP001321475"/>
    </source>
</evidence>
<dbReference type="PANTHER" id="PTHR10395">
    <property type="entry name" value="URICASE AND TRANSTHYRETIN-RELATED"/>
    <property type="match status" value="1"/>
</dbReference>
<evidence type="ECO:0000256" key="6">
    <source>
        <dbReference type="ARBA" id="ARBA00022801"/>
    </source>
</evidence>
<proteinExistence type="inferred from homology"/>
<dbReference type="GO" id="GO:0016787">
    <property type="term" value="F:hydrolase activity"/>
    <property type="evidence" value="ECO:0007669"/>
    <property type="project" value="UniProtKB-KW"/>
</dbReference>
<dbReference type="Proteomes" id="UP001321475">
    <property type="component" value="Chromosome"/>
</dbReference>
<keyword evidence="10" id="KW-1185">Reference proteome</keyword>
<dbReference type="EMBL" id="AP027729">
    <property type="protein sequence ID" value="BDZ43441.1"/>
    <property type="molecule type" value="Genomic_DNA"/>
</dbReference>
<comment type="subunit">
    <text evidence="4 7">Homotetramer.</text>
</comment>